<keyword evidence="5" id="KW-0862">Zinc</keyword>
<dbReference type="GO" id="GO:0008270">
    <property type="term" value="F:zinc ion binding"/>
    <property type="evidence" value="ECO:0007669"/>
    <property type="project" value="UniProtKB-KW"/>
</dbReference>
<dbReference type="GO" id="GO:0005654">
    <property type="term" value="C:nucleoplasm"/>
    <property type="evidence" value="ECO:0007669"/>
    <property type="project" value="UniProtKB-SubCell"/>
</dbReference>
<comment type="similarity">
    <text evidence="2">Belongs to the THAP1 family.</text>
</comment>
<dbReference type="AlphaFoldDB" id="A0A913ZTZ3"/>
<evidence type="ECO:0000256" key="2">
    <source>
        <dbReference type="ARBA" id="ARBA00006177"/>
    </source>
</evidence>
<feature type="region of interest" description="Disordered" evidence="13">
    <location>
        <begin position="95"/>
        <end position="120"/>
    </location>
</feature>
<accession>A0A913ZTZ3</accession>
<feature type="domain" description="THAP-type" evidence="14">
    <location>
        <begin position="1"/>
        <end position="106"/>
    </location>
</feature>
<dbReference type="EnsemblMetazoa" id="XM_038198986.1">
    <property type="protein sequence ID" value="XP_038054914.1"/>
    <property type="gene ID" value="LOC119727121"/>
</dbReference>
<keyword evidence="4 12" id="KW-0863">Zinc-finger</keyword>
<evidence type="ECO:0000256" key="7">
    <source>
        <dbReference type="ARBA" id="ARBA00023054"/>
    </source>
</evidence>
<keyword evidence="16" id="KW-1185">Reference proteome</keyword>
<evidence type="ECO:0000313" key="15">
    <source>
        <dbReference type="EnsemblMetazoa" id="XP_038054914.1"/>
    </source>
</evidence>
<keyword evidence="9" id="KW-0804">Transcription</keyword>
<keyword evidence="6" id="KW-0805">Transcription regulation</keyword>
<dbReference type="PANTHER" id="PTHR46600">
    <property type="entry name" value="THAP DOMAIN-CONTAINING"/>
    <property type="match status" value="1"/>
</dbReference>
<comment type="subcellular location">
    <subcellularLocation>
        <location evidence="1">Nucleus</location>
        <location evidence="1">Nucleoplasm</location>
    </subcellularLocation>
</comment>
<keyword evidence="10" id="KW-0539">Nucleus</keyword>
<evidence type="ECO:0000256" key="12">
    <source>
        <dbReference type="PROSITE-ProRule" id="PRU00309"/>
    </source>
</evidence>
<name>A0A913ZTZ3_PATMI</name>
<organism evidence="15 16">
    <name type="scientific">Patiria miniata</name>
    <name type="common">Bat star</name>
    <name type="synonym">Asterina miniata</name>
    <dbReference type="NCBI Taxonomy" id="46514"/>
    <lineage>
        <taxon>Eukaryota</taxon>
        <taxon>Metazoa</taxon>
        <taxon>Echinodermata</taxon>
        <taxon>Eleutherozoa</taxon>
        <taxon>Asterozoa</taxon>
        <taxon>Asteroidea</taxon>
        <taxon>Valvatacea</taxon>
        <taxon>Valvatida</taxon>
        <taxon>Asterinidae</taxon>
        <taxon>Patiria</taxon>
    </lineage>
</organism>
<sequence>MSSGNSGKVCAVVGCKNSSKKLSEWKTSVCDLHSPKSHRECSCVQPWQLHRFPAGSDCEVWSFSSRNNWIKNLNRKDFEPTKNSRICSIHFQDGKPSKNNPYPSLHMGYKPHKQLSSGRHAPRLRRDLKLQEQESVSVSEHAVHEMPHASPVCGETILPASLATTCKDASVQWYDFSTADHTYATNPSCPMKSQVKATQTRQTDTSPELSASDMGDDTSKFYTGLSVHVF</sequence>
<feature type="region of interest" description="Disordered" evidence="13">
    <location>
        <begin position="189"/>
        <end position="215"/>
    </location>
</feature>
<dbReference type="Pfam" id="PF05485">
    <property type="entry name" value="THAP"/>
    <property type="match status" value="1"/>
</dbReference>
<keyword evidence="11" id="KW-0131">Cell cycle</keyword>
<evidence type="ECO:0000256" key="13">
    <source>
        <dbReference type="SAM" id="MobiDB-lite"/>
    </source>
</evidence>
<protein>
    <recommendedName>
        <fullName evidence="14">THAP-type domain-containing protein</fullName>
    </recommendedName>
</protein>
<keyword evidence="8 12" id="KW-0238">DNA-binding</keyword>
<evidence type="ECO:0000256" key="1">
    <source>
        <dbReference type="ARBA" id="ARBA00004642"/>
    </source>
</evidence>
<dbReference type="Proteomes" id="UP000887568">
    <property type="component" value="Unplaced"/>
</dbReference>
<evidence type="ECO:0000256" key="6">
    <source>
        <dbReference type="ARBA" id="ARBA00023015"/>
    </source>
</evidence>
<evidence type="ECO:0000256" key="11">
    <source>
        <dbReference type="ARBA" id="ARBA00023306"/>
    </source>
</evidence>
<dbReference type="PROSITE" id="PS50950">
    <property type="entry name" value="ZF_THAP"/>
    <property type="match status" value="1"/>
</dbReference>
<evidence type="ECO:0000256" key="3">
    <source>
        <dbReference type="ARBA" id="ARBA00022723"/>
    </source>
</evidence>
<proteinExistence type="inferred from homology"/>
<dbReference type="GeneID" id="119727121"/>
<dbReference type="SMART" id="SM00980">
    <property type="entry name" value="THAP"/>
    <property type="match status" value="1"/>
</dbReference>
<evidence type="ECO:0000256" key="5">
    <source>
        <dbReference type="ARBA" id="ARBA00022833"/>
    </source>
</evidence>
<dbReference type="RefSeq" id="XP_038054914.1">
    <property type="nucleotide sequence ID" value="XM_038198986.1"/>
</dbReference>
<dbReference type="GO" id="GO:0043565">
    <property type="term" value="F:sequence-specific DNA binding"/>
    <property type="evidence" value="ECO:0007669"/>
    <property type="project" value="InterPro"/>
</dbReference>
<evidence type="ECO:0000256" key="4">
    <source>
        <dbReference type="ARBA" id="ARBA00022771"/>
    </source>
</evidence>
<feature type="compositionally biased region" description="Polar residues" evidence="13">
    <location>
        <begin position="195"/>
        <end position="209"/>
    </location>
</feature>
<dbReference type="OMA" id="QEHESIF"/>
<keyword evidence="7" id="KW-0175">Coiled coil</keyword>
<dbReference type="InterPro" id="IPR026516">
    <property type="entry name" value="THAP1/10"/>
</dbReference>
<dbReference type="InterPro" id="IPR006612">
    <property type="entry name" value="THAP_Znf"/>
</dbReference>
<dbReference type="OrthoDB" id="10009406at2759"/>
<keyword evidence="3" id="KW-0479">Metal-binding</keyword>
<dbReference type="SUPFAM" id="SSF57716">
    <property type="entry name" value="Glucocorticoid receptor-like (DNA-binding domain)"/>
    <property type="match status" value="1"/>
</dbReference>
<evidence type="ECO:0000256" key="10">
    <source>
        <dbReference type="ARBA" id="ARBA00023242"/>
    </source>
</evidence>
<evidence type="ECO:0000256" key="9">
    <source>
        <dbReference type="ARBA" id="ARBA00023163"/>
    </source>
</evidence>
<dbReference type="PANTHER" id="PTHR46600:SF1">
    <property type="entry name" value="THAP DOMAIN-CONTAINING PROTEIN 1"/>
    <property type="match status" value="1"/>
</dbReference>
<evidence type="ECO:0000256" key="8">
    <source>
        <dbReference type="ARBA" id="ARBA00023125"/>
    </source>
</evidence>
<evidence type="ECO:0000259" key="14">
    <source>
        <dbReference type="PROSITE" id="PS50950"/>
    </source>
</evidence>
<evidence type="ECO:0000313" key="16">
    <source>
        <dbReference type="Proteomes" id="UP000887568"/>
    </source>
</evidence>
<reference evidence="15" key="1">
    <citation type="submission" date="2022-11" db="UniProtKB">
        <authorList>
            <consortium name="EnsemblMetazoa"/>
        </authorList>
    </citation>
    <scope>IDENTIFICATION</scope>
</reference>